<accession>A0A090VCY1</accession>
<keyword evidence="2" id="KW-0378">Hydrolase</keyword>
<keyword evidence="1" id="KW-0812">Transmembrane</keyword>
<evidence type="ECO:0000313" key="3">
    <source>
        <dbReference type="Proteomes" id="UP000029644"/>
    </source>
</evidence>
<protein>
    <submittedName>
        <fullName evidence="2">Membrane-bound metal-dependent hydrolase</fullName>
    </submittedName>
</protein>
<dbReference type="InterPro" id="IPR053170">
    <property type="entry name" value="Transcription_regulator"/>
</dbReference>
<keyword evidence="1" id="KW-0472">Membrane</keyword>
<evidence type="ECO:0000313" key="2">
    <source>
        <dbReference type="EMBL" id="GAL62606.1"/>
    </source>
</evidence>
<dbReference type="GO" id="GO:0016787">
    <property type="term" value="F:hydrolase activity"/>
    <property type="evidence" value="ECO:0007669"/>
    <property type="project" value="UniProtKB-KW"/>
</dbReference>
<organism evidence="2 3">
    <name type="scientific">Algibacter lectus</name>
    <dbReference type="NCBI Taxonomy" id="221126"/>
    <lineage>
        <taxon>Bacteria</taxon>
        <taxon>Pseudomonadati</taxon>
        <taxon>Bacteroidota</taxon>
        <taxon>Flavobacteriia</taxon>
        <taxon>Flavobacteriales</taxon>
        <taxon>Flavobacteriaceae</taxon>
        <taxon>Algibacter</taxon>
    </lineage>
</organism>
<gene>
    <name evidence="2" type="ORF">JCM19300_267</name>
</gene>
<dbReference type="Proteomes" id="UP000029644">
    <property type="component" value="Unassembled WGS sequence"/>
</dbReference>
<keyword evidence="1" id="KW-1133">Transmembrane helix</keyword>
<name>A0A090VCY1_9FLAO</name>
<dbReference type="PANTHER" id="PTHR40031">
    <property type="entry name" value="HYPOTHETICAL MEMBRANE SPANNING PROTEIN"/>
    <property type="match status" value="1"/>
</dbReference>
<dbReference type="AlphaFoldDB" id="A0A090VCY1"/>
<reference evidence="2 3" key="1">
    <citation type="journal article" date="2014" name="Genome Announc.">
        <title>Draft Genome Sequences of Marine Flavobacterium Algibacter lectus Strains SS8 and NR4.</title>
        <authorList>
            <person name="Takatani N."/>
            <person name="Nakanishi M."/>
            <person name="Meirelles P."/>
            <person name="Mino S."/>
            <person name="Suda W."/>
            <person name="Oshima K."/>
            <person name="Hattori M."/>
            <person name="Ohkuma M."/>
            <person name="Hosokawa M."/>
            <person name="Miyashita K."/>
            <person name="Thompson F.L."/>
            <person name="Niwa A."/>
            <person name="Sawabe T."/>
            <person name="Sawabe T."/>
        </authorList>
    </citation>
    <scope>NUCLEOTIDE SEQUENCE [LARGE SCALE GENOMIC DNA]</scope>
    <source>
        <strain evidence="2 3">JCM 19300</strain>
    </source>
</reference>
<dbReference type="Pfam" id="PF04307">
    <property type="entry name" value="YdjM"/>
    <property type="match status" value="1"/>
</dbReference>
<sequence length="137" mass="15510">MDSLTQIVLGAAIGEAVLGRKVGNKAMLYGAIAGTIPDLDVFASFFTDTVSALAIHRGFTHSIVFSVLFAPIFGWLVSRYETYKNFKDWSWLFFWSFVTHPILDAHTHGELSCFGLSIYVWLSRIFLLSIRYTPYLF</sequence>
<evidence type="ECO:0000256" key="1">
    <source>
        <dbReference type="SAM" id="Phobius"/>
    </source>
</evidence>
<dbReference type="PANTHER" id="PTHR40031:SF1">
    <property type="entry name" value="MEMBRANE-BOUND METAL-DEPENDENT HYDROLASE"/>
    <property type="match status" value="1"/>
</dbReference>
<dbReference type="EMBL" id="BBNQ01000007">
    <property type="protein sequence ID" value="GAL62606.1"/>
    <property type="molecule type" value="Genomic_DNA"/>
</dbReference>
<proteinExistence type="predicted"/>
<dbReference type="InterPro" id="IPR007404">
    <property type="entry name" value="YdjM-like"/>
</dbReference>
<feature type="transmembrane region" description="Helical" evidence="1">
    <location>
        <begin position="58"/>
        <end position="77"/>
    </location>
</feature>
<comment type="caution">
    <text evidence="2">The sequence shown here is derived from an EMBL/GenBank/DDBJ whole genome shotgun (WGS) entry which is preliminary data.</text>
</comment>